<name>A0ABW4XYP4_9FLAO</name>
<keyword evidence="3" id="KW-1185">Reference proteome</keyword>
<proteinExistence type="predicted"/>
<feature type="transmembrane region" description="Helical" evidence="1">
    <location>
        <begin position="29"/>
        <end position="47"/>
    </location>
</feature>
<organism evidence="2 3">
    <name type="scientific">Flagellimonas iocasae</name>
    <dbReference type="NCBI Taxonomy" id="2055905"/>
    <lineage>
        <taxon>Bacteria</taxon>
        <taxon>Pseudomonadati</taxon>
        <taxon>Bacteroidota</taxon>
        <taxon>Flavobacteriia</taxon>
        <taxon>Flavobacteriales</taxon>
        <taxon>Flavobacteriaceae</taxon>
        <taxon>Flagellimonas</taxon>
    </lineage>
</organism>
<dbReference type="Proteomes" id="UP001597342">
    <property type="component" value="Unassembled WGS sequence"/>
</dbReference>
<keyword evidence="1" id="KW-1133">Transmembrane helix</keyword>
<evidence type="ECO:0000313" key="3">
    <source>
        <dbReference type="Proteomes" id="UP001597342"/>
    </source>
</evidence>
<evidence type="ECO:0000256" key="1">
    <source>
        <dbReference type="SAM" id="Phobius"/>
    </source>
</evidence>
<reference evidence="3" key="1">
    <citation type="journal article" date="2019" name="Int. J. Syst. Evol. Microbiol.">
        <title>The Global Catalogue of Microorganisms (GCM) 10K type strain sequencing project: providing services to taxonomists for standard genome sequencing and annotation.</title>
        <authorList>
            <consortium name="The Broad Institute Genomics Platform"/>
            <consortium name="The Broad Institute Genome Sequencing Center for Infectious Disease"/>
            <person name="Wu L."/>
            <person name="Ma J."/>
        </authorList>
    </citation>
    <scope>NUCLEOTIDE SEQUENCE [LARGE SCALE GENOMIC DNA]</scope>
    <source>
        <strain evidence="3">JCM 3389</strain>
    </source>
</reference>
<sequence>MNLYIPGIATGLLLFAAILWVEKKLMNAFKLNPLLHLGLLYLIFYWAPDFANDLLPPLWKSEQIESPFQLDGTLGSILRLNKPQMSVVDLAFCVFLVCLIGRFIYTLTAKKYLWGQIDDKKDQ</sequence>
<gene>
    <name evidence="2" type="ORF">ACFSJE_09310</name>
</gene>
<dbReference type="RefSeq" id="WP_379830718.1">
    <property type="nucleotide sequence ID" value="NZ_JBHUHU010000003.1"/>
</dbReference>
<keyword evidence="1" id="KW-0812">Transmembrane</keyword>
<keyword evidence="1" id="KW-0472">Membrane</keyword>
<feature type="transmembrane region" description="Helical" evidence="1">
    <location>
        <begin position="6"/>
        <end position="22"/>
    </location>
</feature>
<protein>
    <submittedName>
        <fullName evidence="2">Uncharacterized protein</fullName>
    </submittedName>
</protein>
<comment type="caution">
    <text evidence="2">The sequence shown here is derived from an EMBL/GenBank/DDBJ whole genome shotgun (WGS) entry which is preliminary data.</text>
</comment>
<evidence type="ECO:0000313" key="2">
    <source>
        <dbReference type="EMBL" id="MFD2099970.1"/>
    </source>
</evidence>
<dbReference type="EMBL" id="JBHUHU010000003">
    <property type="protein sequence ID" value="MFD2099970.1"/>
    <property type="molecule type" value="Genomic_DNA"/>
</dbReference>
<feature type="transmembrane region" description="Helical" evidence="1">
    <location>
        <begin position="85"/>
        <end position="105"/>
    </location>
</feature>
<accession>A0ABW4XYP4</accession>